<dbReference type="PANTHER" id="PTHR24320">
    <property type="entry name" value="RETINOL DEHYDROGENASE"/>
    <property type="match status" value="1"/>
</dbReference>
<dbReference type="GeneID" id="63855484"/>
<name>A0A9P4GL70_9PLEO</name>
<evidence type="ECO:0000313" key="4">
    <source>
        <dbReference type="Proteomes" id="UP000800039"/>
    </source>
</evidence>
<organism evidence="3 4">
    <name type="scientific">Cucurbitaria berberidis CBS 394.84</name>
    <dbReference type="NCBI Taxonomy" id="1168544"/>
    <lineage>
        <taxon>Eukaryota</taxon>
        <taxon>Fungi</taxon>
        <taxon>Dikarya</taxon>
        <taxon>Ascomycota</taxon>
        <taxon>Pezizomycotina</taxon>
        <taxon>Dothideomycetes</taxon>
        <taxon>Pleosporomycetidae</taxon>
        <taxon>Pleosporales</taxon>
        <taxon>Pleosporineae</taxon>
        <taxon>Cucurbitariaceae</taxon>
        <taxon>Cucurbitaria</taxon>
    </lineage>
</organism>
<evidence type="ECO:0000256" key="2">
    <source>
        <dbReference type="ARBA" id="ARBA00023002"/>
    </source>
</evidence>
<dbReference type="InterPro" id="IPR036291">
    <property type="entry name" value="NAD(P)-bd_dom_sf"/>
</dbReference>
<dbReference type="GO" id="GO:0016491">
    <property type="term" value="F:oxidoreductase activity"/>
    <property type="evidence" value="ECO:0007669"/>
    <property type="project" value="UniProtKB-KW"/>
</dbReference>
<evidence type="ECO:0000256" key="1">
    <source>
        <dbReference type="ARBA" id="ARBA00006484"/>
    </source>
</evidence>
<dbReference type="RefSeq" id="XP_040789653.1">
    <property type="nucleotide sequence ID" value="XM_040938234.1"/>
</dbReference>
<keyword evidence="4" id="KW-1185">Reference proteome</keyword>
<keyword evidence="2" id="KW-0560">Oxidoreductase</keyword>
<dbReference type="PRINTS" id="PR00081">
    <property type="entry name" value="GDHRDH"/>
</dbReference>
<dbReference type="OrthoDB" id="191139at2759"/>
<reference evidence="3" key="1">
    <citation type="submission" date="2020-01" db="EMBL/GenBank/DDBJ databases">
        <authorList>
            <consortium name="DOE Joint Genome Institute"/>
            <person name="Haridas S."/>
            <person name="Albert R."/>
            <person name="Binder M."/>
            <person name="Bloem J."/>
            <person name="Labutti K."/>
            <person name="Salamov A."/>
            <person name="Andreopoulos B."/>
            <person name="Baker S.E."/>
            <person name="Barry K."/>
            <person name="Bills G."/>
            <person name="Bluhm B.H."/>
            <person name="Cannon C."/>
            <person name="Castanera R."/>
            <person name="Culley D.E."/>
            <person name="Daum C."/>
            <person name="Ezra D."/>
            <person name="Gonzalez J.B."/>
            <person name="Henrissat B."/>
            <person name="Kuo A."/>
            <person name="Liang C."/>
            <person name="Lipzen A."/>
            <person name="Lutzoni F."/>
            <person name="Magnuson J."/>
            <person name="Mondo S."/>
            <person name="Nolan M."/>
            <person name="Ohm R."/>
            <person name="Pangilinan J."/>
            <person name="Park H.-J."/>
            <person name="Ramirez L."/>
            <person name="Alfaro M."/>
            <person name="Sun H."/>
            <person name="Tritt A."/>
            <person name="Yoshinaga Y."/>
            <person name="Zwiers L.-H."/>
            <person name="Turgeon B.G."/>
            <person name="Goodwin S.B."/>
            <person name="Spatafora J.W."/>
            <person name="Crous P.W."/>
            <person name="Grigoriev I.V."/>
        </authorList>
    </citation>
    <scope>NUCLEOTIDE SEQUENCE</scope>
    <source>
        <strain evidence="3">CBS 394.84</strain>
    </source>
</reference>
<dbReference type="InterPro" id="IPR002347">
    <property type="entry name" value="SDR_fam"/>
</dbReference>
<dbReference type="PANTHER" id="PTHR24320:SF154">
    <property type="entry name" value="OXIDOREDUCTASE, SHORT-CHAIN DEHYDROGENASE_REDUCTASE FAMILY (AFU_ORTHOLOGUE AFUA_2G04560)"/>
    <property type="match status" value="1"/>
</dbReference>
<dbReference type="SUPFAM" id="SSF51735">
    <property type="entry name" value="NAD(P)-binding Rossmann-fold domains"/>
    <property type="match status" value="1"/>
</dbReference>
<proteinExistence type="inferred from homology"/>
<protein>
    <submittedName>
        <fullName evidence="3">NAD(P)-binding protein</fullName>
    </submittedName>
</protein>
<comment type="similarity">
    <text evidence="1">Belongs to the short-chain dehydrogenases/reductases (SDR) family.</text>
</comment>
<evidence type="ECO:0000313" key="3">
    <source>
        <dbReference type="EMBL" id="KAF1847090.1"/>
    </source>
</evidence>
<accession>A0A9P4GL70</accession>
<gene>
    <name evidence="3" type="ORF">K460DRAFT_425715</name>
</gene>
<dbReference type="Pfam" id="PF00106">
    <property type="entry name" value="adh_short"/>
    <property type="match status" value="1"/>
</dbReference>
<dbReference type="AlphaFoldDB" id="A0A9P4GL70"/>
<comment type="caution">
    <text evidence="3">The sequence shown here is derived from an EMBL/GenBank/DDBJ whole genome shotgun (WGS) entry which is preliminary data.</text>
</comment>
<sequence length="315" mass="34045">MQGVTAFDPAKDIPDLTGKVILVTGGTAGLGATSVRAFAAQNPSHIYFTGRNVSAANALISEIKAKHPTAALTFIEMDLSSLQSVKQGVLTGFKHDHLEILINNAGIIAKPQGLSTDGYEIQFATNHLGHAMLTQQLLPYLLTATQTPGADVRVVTVSSDGYAAHRGIKGGISFTELDSGSTMSRTVLGPWVRYGQSKLANILFASELARRYPNITSVSIHPGVVETPMNTEMRGFNKKFVSITTWLGGIKWMKPEQGVLNQLWCAAGAKKEVLKNGGFYRPVGVDDWETLTKEARDGELAKKLLDWTESVLDNF</sequence>
<dbReference type="EMBL" id="ML976615">
    <property type="protein sequence ID" value="KAF1847090.1"/>
    <property type="molecule type" value="Genomic_DNA"/>
</dbReference>
<dbReference type="Proteomes" id="UP000800039">
    <property type="component" value="Unassembled WGS sequence"/>
</dbReference>
<dbReference type="Gene3D" id="3.40.50.720">
    <property type="entry name" value="NAD(P)-binding Rossmann-like Domain"/>
    <property type="match status" value="1"/>
</dbReference>